<dbReference type="Pfam" id="PF08843">
    <property type="entry name" value="AbiEii"/>
    <property type="match status" value="1"/>
</dbReference>
<dbReference type="RefSeq" id="WP_080802168.1">
    <property type="nucleotide sequence ID" value="NZ_LT828543.1"/>
</dbReference>
<name>A0A1W1HIV9_9BACT</name>
<evidence type="ECO:0000313" key="2">
    <source>
        <dbReference type="Proteomes" id="UP000191931"/>
    </source>
</evidence>
<proteinExistence type="predicted"/>
<dbReference type="STRING" id="1246637.MTBBW1_710014"/>
<keyword evidence="2" id="KW-1185">Reference proteome</keyword>
<evidence type="ECO:0000313" key="1">
    <source>
        <dbReference type="EMBL" id="SLM32414.1"/>
    </source>
</evidence>
<dbReference type="OrthoDB" id="5504847at2"/>
<accession>A0A1W1HIV9</accession>
<dbReference type="Gene3D" id="3.10.450.620">
    <property type="entry name" value="JHP933, nucleotidyltransferase-like core domain"/>
    <property type="match status" value="1"/>
</dbReference>
<reference evidence="1 2" key="1">
    <citation type="submission" date="2017-03" db="EMBL/GenBank/DDBJ databases">
        <authorList>
            <person name="Afonso C.L."/>
            <person name="Miller P.J."/>
            <person name="Scott M.A."/>
            <person name="Spackman E."/>
            <person name="Goraichik I."/>
            <person name="Dimitrov K.M."/>
            <person name="Suarez D.L."/>
            <person name="Swayne D.E."/>
        </authorList>
    </citation>
    <scope>NUCLEOTIDE SEQUENCE [LARGE SCALE GENOMIC DNA]</scope>
    <source>
        <strain evidence="1">PRJEB14757</strain>
    </source>
</reference>
<dbReference type="Proteomes" id="UP000191931">
    <property type="component" value="Unassembled WGS sequence"/>
</dbReference>
<protein>
    <recommendedName>
        <fullName evidence="3">Nucleotidyl transferase AbiEii/AbiGii toxin family protein</fullName>
    </recommendedName>
</protein>
<evidence type="ECO:0008006" key="3">
    <source>
        <dbReference type="Google" id="ProtNLM"/>
    </source>
</evidence>
<dbReference type="AlphaFoldDB" id="A0A1W1HIV9"/>
<gene>
    <name evidence="1" type="ORF">MTBBW1_710014</name>
</gene>
<dbReference type="EMBL" id="FWEV01000316">
    <property type="protein sequence ID" value="SLM32414.1"/>
    <property type="molecule type" value="Genomic_DNA"/>
</dbReference>
<sequence length="294" mass="33748">MFDQKIEQMLARYELNSVHDHENALKEIIQEIALLGLWRSKFYEKAVFYGGSALRIVHKLDRFSEDLDFSLIEPDMDFDIGKYLGAVKSELKLWGFEVSAEKKSKINKTTIDSAFIKANTLVHLLKIESNLKTHKNATMKIKLEVDLDPAAGFSVATKYHLHPIPFSIKTMTLPSLFAGKMHALLCRTMRTNIKGRDLYDFIWFVKNGTPCDLNYLANKMAQTGHLDVGEGLTKEKLIALMTAKVREVDFSLAGNDVEPFLKRLDQRDELRLWSDSFFHDYLIHEIKVLAHKTP</sequence>
<dbReference type="InterPro" id="IPR014942">
    <property type="entry name" value="AbiEii"/>
</dbReference>
<organism evidence="1 2">
    <name type="scientific">Desulfamplus magnetovallimortis</name>
    <dbReference type="NCBI Taxonomy" id="1246637"/>
    <lineage>
        <taxon>Bacteria</taxon>
        <taxon>Pseudomonadati</taxon>
        <taxon>Thermodesulfobacteriota</taxon>
        <taxon>Desulfobacteria</taxon>
        <taxon>Desulfobacterales</taxon>
        <taxon>Desulfobacteraceae</taxon>
        <taxon>Desulfamplus</taxon>
    </lineage>
</organism>